<evidence type="ECO:0000256" key="1">
    <source>
        <dbReference type="ARBA" id="ARBA00022448"/>
    </source>
</evidence>
<feature type="domain" description="ABC transporter" evidence="5">
    <location>
        <begin position="266"/>
        <end position="500"/>
    </location>
</feature>
<feature type="domain" description="ABC transporter" evidence="5">
    <location>
        <begin position="12"/>
        <end position="254"/>
    </location>
</feature>
<protein>
    <submittedName>
        <fullName evidence="6">Unannotated protein</fullName>
    </submittedName>
</protein>
<dbReference type="Pfam" id="PF00005">
    <property type="entry name" value="ABC_tran"/>
    <property type="match status" value="2"/>
</dbReference>
<dbReference type="GO" id="GO:0016887">
    <property type="term" value="F:ATP hydrolysis activity"/>
    <property type="evidence" value="ECO:0007669"/>
    <property type="project" value="InterPro"/>
</dbReference>
<evidence type="ECO:0000259" key="5">
    <source>
        <dbReference type="PROSITE" id="PS50893"/>
    </source>
</evidence>
<dbReference type="CDD" id="cd03215">
    <property type="entry name" value="ABC_Carb_Monos_II"/>
    <property type="match status" value="1"/>
</dbReference>
<keyword evidence="2" id="KW-0677">Repeat</keyword>
<keyword evidence="1" id="KW-0813">Transport</keyword>
<dbReference type="EMBL" id="CAFBQP010000059">
    <property type="protein sequence ID" value="CAB5065244.1"/>
    <property type="molecule type" value="Genomic_DNA"/>
</dbReference>
<dbReference type="AlphaFoldDB" id="A0A6J6VBW9"/>
<dbReference type="EMBL" id="CAFBLR010000152">
    <property type="protein sequence ID" value="CAB4881507.1"/>
    <property type="molecule type" value="Genomic_DNA"/>
</dbReference>
<evidence type="ECO:0000313" key="8">
    <source>
        <dbReference type="EMBL" id="CAB5065244.1"/>
    </source>
</evidence>
<dbReference type="CDD" id="cd03216">
    <property type="entry name" value="ABC_Carb_Monos_I"/>
    <property type="match status" value="1"/>
</dbReference>
<sequence>MTDQPTRQQPLIDIESLSKSFPGQVALNNVSMQILPGQIHALVGQNGSGKSTLIKILAGYHQPDPGSIVRLHGETVDIATLDPHERAHLHVMHQDLGLVRSLSIMENLALGRGYHTGALGRINWAKEAARVSALLAEFDVRADPRTLVQALAPADQAIIALVRALQDWGDGEWGVLVLDEPTASLPKPEVDRLFAAVRRIAQRGGGVIFVSHRLDEVFDLADHVTVLRDGVVVGSQPLRELDQTRLIELIVGRAIDDLYTAPPEPMSEVAVQTENLAGENLIDLDLTVRRGEVVGVAGLVGSGRDEVAALLFGAKRPVRGEVRVGGRVVRAPREAIIAGMALVPADRKGLGCIPEHTVRENVVLPRLGPFGRFWLRRDAERSEAVRWVVEVDIRPADPERRIITLSGGNQQKAVLARWLRTSPSVLVLDEPTQGVDVGAKASIYELLAKSAEGGTAIIMCSSDAEELAHVCDRVLVLRGGKVATELSGGSLTSDRIVQEILS</sequence>
<dbReference type="PROSITE" id="PS00211">
    <property type="entry name" value="ABC_TRANSPORTER_1"/>
    <property type="match status" value="1"/>
</dbReference>
<dbReference type="PANTHER" id="PTHR43790:SF9">
    <property type="entry name" value="GALACTOFURANOSE TRANSPORTER ATP-BINDING PROTEIN YTFR"/>
    <property type="match status" value="1"/>
</dbReference>
<dbReference type="PANTHER" id="PTHR43790">
    <property type="entry name" value="CARBOHYDRATE TRANSPORT ATP-BINDING PROTEIN MG119-RELATED"/>
    <property type="match status" value="1"/>
</dbReference>
<evidence type="ECO:0000256" key="2">
    <source>
        <dbReference type="ARBA" id="ARBA00022737"/>
    </source>
</evidence>
<gene>
    <name evidence="6" type="ORF">UFOPK2806_02327</name>
    <name evidence="7" type="ORF">UFOPK3417_01414</name>
    <name evidence="8" type="ORF">UFOPK4306_01546</name>
</gene>
<accession>A0A6J6VBW9</accession>
<evidence type="ECO:0000256" key="4">
    <source>
        <dbReference type="ARBA" id="ARBA00022840"/>
    </source>
</evidence>
<dbReference type="InterPro" id="IPR003439">
    <property type="entry name" value="ABC_transporter-like_ATP-bd"/>
</dbReference>
<proteinExistence type="predicted"/>
<name>A0A6J6VBW9_9ZZZZ</name>
<dbReference type="PROSITE" id="PS50893">
    <property type="entry name" value="ABC_TRANSPORTER_2"/>
    <property type="match status" value="2"/>
</dbReference>
<evidence type="ECO:0000313" key="7">
    <source>
        <dbReference type="EMBL" id="CAB4881507.1"/>
    </source>
</evidence>
<dbReference type="GO" id="GO:0005524">
    <property type="term" value="F:ATP binding"/>
    <property type="evidence" value="ECO:0007669"/>
    <property type="project" value="UniProtKB-KW"/>
</dbReference>
<dbReference type="Gene3D" id="3.40.50.300">
    <property type="entry name" value="P-loop containing nucleotide triphosphate hydrolases"/>
    <property type="match status" value="2"/>
</dbReference>
<keyword evidence="3" id="KW-0547">Nucleotide-binding</keyword>
<evidence type="ECO:0000313" key="6">
    <source>
        <dbReference type="EMBL" id="CAB4769234.1"/>
    </source>
</evidence>
<evidence type="ECO:0000256" key="3">
    <source>
        <dbReference type="ARBA" id="ARBA00022741"/>
    </source>
</evidence>
<keyword evidence="4" id="KW-0067">ATP-binding</keyword>
<organism evidence="6">
    <name type="scientific">freshwater metagenome</name>
    <dbReference type="NCBI Taxonomy" id="449393"/>
    <lineage>
        <taxon>unclassified sequences</taxon>
        <taxon>metagenomes</taxon>
        <taxon>ecological metagenomes</taxon>
    </lineage>
</organism>
<dbReference type="InterPro" id="IPR050107">
    <property type="entry name" value="ABC_carbohydrate_import_ATPase"/>
</dbReference>
<dbReference type="InterPro" id="IPR003593">
    <property type="entry name" value="AAA+_ATPase"/>
</dbReference>
<dbReference type="SMART" id="SM00382">
    <property type="entry name" value="AAA"/>
    <property type="match status" value="2"/>
</dbReference>
<dbReference type="SUPFAM" id="SSF52540">
    <property type="entry name" value="P-loop containing nucleoside triphosphate hydrolases"/>
    <property type="match status" value="2"/>
</dbReference>
<dbReference type="InterPro" id="IPR027417">
    <property type="entry name" value="P-loop_NTPase"/>
</dbReference>
<reference evidence="6" key="1">
    <citation type="submission" date="2020-05" db="EMBL/GenBank/DDBJ databases">
        <authorList>
            <person name="Chiriac C."/>
            <person name="Salcher M."/>
            <person name="Ghai R."/>
            <person name="Kavagutti S V."/>
        </authorList>
    </citation>
    <scope>NUCLEOTIDE SEQUENCE</scope>
</reference>
<dbReference type="InterPro" id="IPR017871">
    <property type="entry name" value="ABC_transporter-like_CS"/>
</dbReference>
<dbReference type="EMBL" id="CAEZYY010000049">
    <property type="protein sequence ID" value="CAB4769234.1"/>
    <property type="molecule type" value="Genomic_DNA"/>
</dbReference>